<reference evidence="7 8" key="1">
    <citation type="submission" date="2017-05" db="EMBL/GenBank/DDBJ databases">
        <title>Draft genome sequence of Elsinoe australis.</title>
        <authorList>
            <person name="Cheng Q."/>
        </authorList>
    </citation>
    <scope>NUCLEOTIDE SEQUENCE [LARGE SCALE GENOMIC DNA]</scope>
    <source>
        <strain evidence="7 8">NL1</strain>
    </source>
</reference>
<evidence type="ECO:0000313" key="7">
    <source>
        <dbReference type="EMBL" id="PSK34086.1"/>
    </source>
</evidence>
<dbReference type="Pfam" id="PF04193">
    <property type="entry name" value="PQ-loop"/>
    <property type="match status" value="2"/>
</dbReference>
<comment type="subcellular location">
    <subcellularLocation>
        <location evidence="1">Membrane</location>
        <topology evidence="1">Multi-pass membrane protein</topology>
    </subcellularLocation>
</comment>
<keyword evidence="3 6" id="KW-1133">Transmembrane helix</keyword>
<dbReference type="PANTHER" id="PTHR16201:SF37">
    <property type="entry name" value="PQ-LOOP REPEAT-CONTAINING PROTEIN"/>
    <property type="match status" value="1"/>
</dbReference>
<name>A0A2P7YDP3_9PEZI</name>
<dbReference type="InterPro" id="IPR006603">
    <property type="entry name" value="PQ-loop_rpt"/>
</dbReference>
<feature type="transmembrane region" description="Helical" evidence="6">
    <location>
        <begin position="188"/>
        <end position="213"/>
    </location>
</feature>
<dbReference type="GO" id="GO:0016020">
    <property type="term" value="C:membrane"/>
    <property type="evidence" value="ECO:0007669"/>
    <property type="project" value="UniProtKB-SubCell"/>
</dbReference>
<feature type="compositionally biased region" description="Polar residues" evidence="5">
    <location>
        <begin position="277"/>
        <end position="286"/>
    </location>
</feature>
<keyword evidence="2 6" id="KW-0812">Transmembrane</keyword>
<dbReference type="Gene3D" id="1.20.1280.290">
    <property type="match status" value="1"/>
</dbReference>
<feature type="region of interest" description="Disordered" evidence="5">
    <location>
        <begin position="242"/>
        <end position="286"/>
    </location>
</feature>
<feature type="transmembrane region" description="Helical" evidence="6">
    <location>
        <begin position="42"/>
        <end position="60"/>
    </location>
</feature>
<evidence type="ECO:0000256" key="5">
    <source>
        <dbReference type="SAM" id="MobiDB-lite"/>
    </source>
</evidence>
<feature type="transmembrane region" description="Helical" evidence="6">
    <location>
        <begin position="130"/>
        <end position="150"/>
    </location>
</feature>
<gene>
    <name evidence="7" type="ORF">B9Z65_8412</name>
</gene>
<organism evidence="7 8">
    <name type="scientific">Elsinoe australis</name>
    <dbReference type="NCBI Taxonomy" id="40998"/>
    <lineage>
        <taxon>Eukaryota</taxon>
        <taxon>Fungi</taxon>
        <taxon>Dikarya</taxon>
        <taxon>Ascomycota</taxon>
        <taxon>Pezizomycotina</taxon>
        <taxon>Dothideomycetes</taxon>
        <taxon>Dothideomycetidae</taxon>
        <taxon>Myriangiales</taxon>
        <taxon>Elsinoaceae</taxon>
        <taxon>Elsinoe</taxon>
    </lineage>
</organism>
<keyword evidence="8" id="KW-1185">Reference proteome</keyword>
<evidence type="ECO:0000256" key="6">
    <source>
        <dbReference type="SAM" id="Phobius"/>
    </source>
</evidence>
<feature type="transmembrane region" description="Helical" evidence="6">
    <location>
        <begin position="97"/>
        <end position="118"/>
    </location>
</feature>
<dbReference type="OrthoDB" id="407617at2759"/>
<dbReference type="PANTHER" id="PTHR16201">
    <property type="entry name" value="SEVEN TRANSMEMBRANE PROTEIN 1-RELATED"/>
    <property type="match status" value="1"/>
</dbReference>
<dbReference type="AlphaFoldDB" id="A0A2P7YDP3"/>
<keyword evidence="4 6" id="KW-0472">Membrane</keyword>
<evidence type="ECO:0000256" key="3">
    <source>
        <dbReference type="ARBA" id="ARBA00022989"/>
    </source>
</evidence>
<comment type="caution">
    <text evidence="7">The sequence shown here is derived from an EMBL/GenBank/DDBJ whole genome shotgun (WGS) entry which is preliminary data.</text>
</comment>
<feature type="transmembrane region" description="Helical" evidence="6">
    <location>
        <begin position="6"/>
        <end position="30"/>
    </location>
</feature>
<protein>
    <recommendedName>
        <fullName evidence="9">PQ loop repeat protein</fullName>
    </recommendedName>
</protein>
<proteinExistence type="predicted"/>
<feature type="compositionally biased region" description="Polar residues" evidence="5">
    <location>
        <begin position="246"/>
        <end position="255"/>
    </location>
</feature>
<evidence type="ECO:0008006" key="9">
    <source>
        <dbReference type="Google" id="ProtNLM"/>
    </source>
</evidence>
<accession>A0A2P7YDP3</accession>
<evidence type="ECO:0000313" key="8">
    <source>
        <dbReference type="Proteomes" id="UP000243723"/>
    </source>
</evidence>
<sequence length="286" mass="32275">MDSPIAANVLGTTSAVCWSVQLLPQILLNYRRHHATGLQPSMMMLWAWAGVPLGVYNIVLDFNIALQVQAQILAFLSLLTWAQVYYYEHKWSLNKCFFIATPIGLAMGAIEYGLVFALRTGTFRGVTWPTKLMAVLAALFLALGVLRHYWDIYTHRTVRGVSFLFCFIDALGDLTAILSILFEPRIDALGFVIYAVELCLWCGIFAAGGYYNFRAWLKKRKRRAIGDGLDLGSEQERRQAVGMQLENDSSTSAFRTASREEHENRQPRQRHGILQAPLSQSTLQHV</sequence>
<dbReference type="EMBL" id="NHZQ01000447">
    <property type="protein sequence ID" value="PSK34086.1"/>
    <property type="molecule type" value="Genomic_DNA"/>
</dbReference>
<dbReference type="SMART" id="SM00679">
    <property type="entry name" value="CTNS"/>
    <property type="match status" value="2"/>
</dbReference>
<evidence type="ECO:0000256" key="1">
    <source>
        <dbReference type="ARBA" id="ARBA00004141"/>
    </source>
</evidence>
<dbReference type="InterPro" id="IPR051415">
    <property type="entry name" value="LAAT-1"/>
</dbReference>
<feature type="transmembrane region" description="Helical" evidence="6">
    <location>
        <begin position="162"/>
        <end position="182"/>
    </location>
</feature>
<feature type="compositionally biased region" description="Basic and acidic residues" evidence="5">
    <location>
        <begin position="257"/>
        <end position="266"/>
    </location>
</feature>
<evidence type="ECO:0000256" key="4">
    <source>
        <dbReference type="ARBA" id="ARBA00023136"/>
    </source>
</evidence>
<dbReference type="Proteomes" id="UP000243723">
    <property type="component" value="Unassembled WGS sequence"/>
</dbReference>
<evidence type="ECO:0000256" key="2">
    <source>
        <dbReference type="ARBA" id="ARBA00022692"/>
    </source>
</evidence>